<dbReference type="PANTHER" id="PTHR30632:SF0">
    <property type="entry name" value="SULFATE-BINDING PROTEIN"/>
    <property type="match status" value="1"/>
</dbReference>
<name>A0A6J6MS49_9ZZZZ</name>
<protein>
    <submittedName>
        <fullName evidence="3">Unannotated protein</fullName>
    </submittedName>
</protein>
<dbReference type="Pfam" id="PF13531">
    <property type="entry name" value="SBP_bac_11"/>
    <property type="match status" value="1"/>
</dbReference>
<dbReference type="GO" id="GO:0046872">
    <property type="term" value="F:metal ion binding"/>
    <property type="evidence" value="ECO:0007669"/>
    <property type="project" value="UniProtKB-KW"/>
</dbReference>
<accession>A0A6J6MS49</accession>
<evidence type="ECO:0000256" key="1">
    <source>
        <dbReference type="ARBA" id="ARBA00022723"/>
    </source>
</evidence>
<dbReference type="InterPro" id="IPR005950">
    <property type="entry name" value="ModA"/>
</dbReference>
<dbReference type="Gene3D" id="3.40.190.10">
    <property type="entry name" value="Periplasmic binding protein-like II"/>
    <property type="match status" value="2"/>
</dbReference>
<evidence type="ECO:0000256" key="2">
    <source>
        <dbReference type="ARBA" id="ARBA00022729"/>
    </source>
</evidence>
<dbReference type="NCBIfam" id="TIGR01256">
    <property type="entry name" value="modA"/>
    <property type="match status" value="1"/>
</dbReference>
<organism evidence="3">
    <name type="scientific">freshwater metagenome</name>
    <dbReference type="NCBI Taxonomy" id="449393"/>
    <lineage>
        <taxon>unclassified sequences</taxon>
        <taxon>metagenomes</taxon>
        <taxon>ecological metagenomes</taxon>
    </lineage>
</organism>
<reference evidence="3" key="1">
    <citation type="submission" date="2020-05" db="EMBL/GenBank/DDBJ databases">
        <authorList>
            <person name="Chiriac C."/>
            <person name="Salcher M."/>
            <person name="Ghai R."/>
            <person name="Kavagutti S V."/>
        </authorList>
    </citation>
    <scope>NUCLEOTIDE SEQUENCE</scope>
</reference>
<dbReference type="GO" id="GO:0015689">
    <property type="term" value="P:molybdate ion transport"/>
    <property type="evidence" value="ECO:0007669"/>
    <property type="project" value="InterPro"/>
</dbReference>
<dbReference type="SUPFAM" id="SSF53850">
    <property type="entry name" value="Periplasmic binding protein-like II"/>
    <property type="match status" value="1"/>
</dbReference>
<evidence type="ECO:0000313" key="3">
    <source>
        <dbReference type="EMBL" id="CAB4677161.1"/>
    </source>
</evidence>
<dbReference type="GO" id="GO:0030973">
    <property type="term" value="F:molybdate ion binding"/>
    <property type="evidence" value="ECO:0007669"/>
    <property type="project" value="TreeGrafter"/>
</dbReference>
<gene>
    <name evidence="3" type="ORF">UFOPK2334_00912</name>
</gene>
<sequence>MVNVLSDVEKTFLTTHPCVTGITYSYGSSATLATQIVNGSPADVFVSASEATMNAVKNADKTVTVNVFAKNVGEIMVSPTSRFASKITDVTSLSDSVNSGITVGLCVETAPCGALANSIMEKVGTSRNAIADTESPSVEDLVTKIEMGELDAGIVYHSDCKYAESRNVATCVVIPSAVNSTNGYYVAALTSRSIAQQYVDYINGSEFKSVLQSKFGFLAP</sequence>
<dbReference type="PIRSF" id="PIRSF004846">
    <property type="entry name" value="ModA"/>
    <property type="match status" value="1"/>
</dbReference>
<dbReference type="InterPro" id="IPR050682">
    <property type="entry name" value="ModA/WtpA"/>
</dbReference>
<dbReference type="AlphaFoldDB" id="A0A6J6MS49"/>
<keyword evidence="2" id="KW-0732">Signal</keyword>
<dbReference type="EMBL" id="CAEZXA010000074">
    <property type="protein sequence ID" value="CAB4677161.1"/>
    <property type="molecule type" value="Genomic_DNA"/>
</dbReference>
<keyword evidence="1" id="KW-0479">Metal-binding</keyword>
<dbReference type="PANTHER" id="PTHR30632">
    <property type="entry name" value="MOLYBDATE-BINDING PERIPLASMIC PROTEIN"/>
    <property type="match status" value="1"/>
</dbReference>
<proteinExistence type="predicted"/>